<sequence>MVAATPETLGTVVSQILAAASQLADDGTQDFTDVMDAARQQAGQLVDEATQLPEELLARLKNFAKDPDWNSLLVFVFLKIAELDDKFSVGTMQAPGFAPAVALVYSDPAMAGTKLVLGVSLGRAAIPGRHGLHLRCSGTPTLALGDDTGITLNIKSSGNASWDWEFGKAPEAPADSAQVNAAIAWHLPVPSSDPDRETFGFSVGPAMLSAVVGHGPQPADISYEATISLGDPTVDGRHGVHASINLGRVLGDFSQLVNLSLPEIDYSPHLTLKKGAAPQFSLT</sequence>
<dbReference type="Proteomes" id="UP000711614">
    <property type="component" value="Unassembled WGS sequence"/>
</dbReference>
<accession>A0ABS4Z135</accession>
<organism evidence="1 2">
    <name type="scientific">Arthrobacter stackebrandtii</name>
    <dbReference type="NCBI Taxonomy" id="272161"/>
    <lineage>
        <taxon>Bacteria</taxon>
        <taxon>Bacillati</taxon>
        <taxon>Actinomycetota</taxon>
        <taxon>Actinomycetes</taxon>
        <taxon>Micrococcales</taxon>
        <taxon>Micrococcaceae</taxon>
        <taxon>Arthrobacter</taxon>
    </lineage>
</organism>
<evidence type="ECO:0000313" key="2">
    <source>
        <dbReference type="Proteomes" id="UP000711614"/>
    </source>
</evidence>
<gene>
    <name evidence="1" type="ORF">JOF48_003529</name>
</gene>
<evidence type="ECO:0000313" key="1">
    <source>
        <dbReference type="EMBL" id="MBP2414730.1"/>
    </source>
</evidence>
<comment type="caution">
    <text evidence="1">The sequence shown here is derived from an EMBL/GenBank/DDBJ whole genome shotgun (WGS) entry which is preliminary data.</text>
</comment>
<keyword evidence="2" id="KW-1185">Reference proteome</keyword>
<dbReference type="RefSeq" id="WP_209683010.1">
    <property type="nucleotide sequence ID" value="NZ_JAGIOI010000001.1"/>
</dbReference>
<proteinExistence type="predicted"/>
<dbReference type="EMBL" id="JAGIOI010000001">
    <property type="protein sequence ID" value="MBP2414730.1"/>
    <property type="molecule type" value="Genomic_DNA"/>
</dbReference>
<reference evidence="1 2" key="1">
    <citation type="submission" date="2021-03" db="EMBL/GenBank/DDBJ databases">
        <title>Sequencing the genomes of 1000 actinobacteria strains.</title>
        <authorList>
            <person name="Klenk H.-P."/>
        </authorList>
    </citation>
    <scope>NUCLEOTIDE SEQUENCE [LARGE SCALE GENOMIC DNA]</scope>
    <source>
        <strain evidence="1 2">DSM 16005</strain>
    </source>
</reference>
<name>A0ABS4Z135_9MICC</name>
<protein>
    <submittedName>
        <fullName evidence="1">Uncharacterized protein</fullName>
    </submittedName>
</protein>